<comment type="catalytic activity">
    <reaction evidence="7">
        <text>(6S)-5-methyl-5,6,7,8-tetrahydrofolate + NAD(+) = (6R)-5,10-methylene-5,6,7,8-tetrahydrofolate + NADH + H(+)</text>
        <dbReference type="Rhea" id="RHEA:19821"/>
        <dbReference type="ChEBI" id="CHEBI:15378"/>
        <dbReference type="ChEBI" id="CHEBI:15636"/>
        <dbReference type="ChEBI" id="CHEBI:18608"/>
        <dbReference type="ChEBI" id="CHEBI:57540"/>
        <dbReference type="ChEBI" id="CHEBI:57945"/>
        <dbReference type="EC" id="1.5.1.54"/>
    </reaction>
    <physiologicalReaction direction="right-to-left" evidence="7">
        <dbReference type="Rhea" id="RHEA:19823"/>
    </physiologicalReaction>
</comment>
<dbReference type="GO" id="GO:0005829">
    <property type="term" value="C:cytosol"/>
    <property type="evidence" value="ECO:0007669"/>
    <property type="project" value="TreeGrafter"/>
</dbReference>
<evidence type="ECO:0000256" key="3">
    <source>
        <dbReference type="ARBA" id="ARBA00006743"/>
    </source>
</evidence>
<organism evidence="10">
    <name type="scientific">uncultured bacterium Contig19</name>
    <dbReference type="NCBI Taxonomy" id="1393523"/>
    <lineage>
        <taxon>Bacteria</taxon>
        <taxon>environmental samples</taxon>
    </lineage>
</organism>
<evidence type="ECO:0000256" key="5">
    <source>
        <dbReference type="ARBA" id="ARBA00022827"/>
    </source>
</evidence>
<keyword evidence="5 8" id="KW-0274">FAD</keyword>
<protein>
    <recommendedName>
        <fullName evidence="8">Methylenetetrahydrofolate reductase</fullName>
    </recommendedName>
</protein>
<sequence>MVENRFKDALVNGEFCVTCEIIPGRGAREDGQEKEFAEAKRIYETGRVHAMSITDNPGGNPALLADTLGKEFLDQGMVPLVHFTCKDRSRNQIIAQLYGLERQGVENLLLMTGDYQVSGWDGRARPVYDLDPVHLNMLCTEMNKGLIVPGRKGDMQEKPTHFFNGAVVNPFKYLEGEVIPQYLKMEKKLIAGANFLIIQLGYDSRKMDELIRYRNERGYNTPIIANIFLLTRGAAKLMRAGGIAGAYISDELMAQLDEEAKAEDKGKGARIERAAQMIAIAKGLGYAGVHIGGFGITAEMFCGILDRAAELEPEWKECYKKVNFGKKGGYYIYEEEKDADGKGTGFNTDKHAPKPEQARSSKVFSKWGISRFAHHWMLTLGKRGNKVLTSRMDSLDRKKGVYRHHGLEHTGKSMIYGCMDCGDCGLEATLYTCPMTQCPKCQRNGPCGGTYDGYCEVFPGGERFCIWYKAYHKAKKSNEMERITSYITPPNHWELFGSSPWSAYTHRRDNCEGRIPVKIGLETGVPGGVTPETDMLWKVKVDVQSKPAQP</sequence>
<dbReference type="SUPFAM" id="SSF51730">
    <property type="entry name" value="FAD-linked oxidoreductase"/>
    <property type="match status" value="1"/>
</dbReference>
<dbReference type="Pfam" id="PF02219">
    <property type="entry name" value="MTHFR"/>
    <property type="match status" value="2"/>
</dbReference>
<proteinExistence type="inferred from homology"/>
<dbReference type="InterPro" id="IPR003171">
    <property type="entry name" value="Mehydrof_redctse-like"/>
</dbReference>
<accession>W0FH04</accession>
<evidence type="ECO:0000256" key="2">
    <source>
        <dbReference type="ARBA" id="ARBA00004777"/>
    </source>
</evidence>
<dbReference type="UniPathway" id="UPA00193"/>
<keyword evidence="4 8" id="KW-0285">Flavoprotein</keyword>
<feature type="domain" description="Methylene-tetrahydrofolate reductase C-terminal-like" evidence="9">
    <location>
        <begin position="405"/>
        <end position="493"/>
    </location>
</feature>
<evidence type="ECO:0000256" key="1">
    <source>
        <dbReference type="ARBA" id="ARBA00001974"/>
    </source>
</evidence>
<reference evidence="10" key="1">
    <citation type="journal article" date="2013" name="PLoS ONE">
        <title>Metagenomic insights into the carbohydrate-active enzymes carried by the microorganisms adhering to solid digesta in the rumen of cows.</title>
        <authorList>
            <person name="Wang L."/>
            <person name="Hatem A."/>
            <person name="Catalyurek U.V."/>
            <person name="Morrison M."/>
            <person name="Yu Z."/>
        </authorList>
    </citation>
    <scope>NUCLEOTIDE SEQUENCE</scope>
</reference>
<name>W0FH04_9BACT</name>
<evidence type="ECO:0000259" key="9">
    <source>
        <dbReference type="Pfam" id="PF12225"/>
    </source>
</evidence>
<dbReference type="GO" id="GO:0071949">
    <property type="term" value="F:FAD binding"/>
    <property type="evidence" value="ECO:0007669"/>
    <property type="project" value="TreeGrafter"/>
</dbReference>
<keyword evidence="6 8" id="KW-0560">Oxidoreductase</keyword>
<dbReference type="GO" id="GO:0106312">
    <property type="term" value="F:methylenetetrahydrofolate reductase (NADH) activity"/>
    <property type="evidence" value="ECO:0007669"/>
    <property type="project" value="UniProtKB-EC"/>
</dbReference>
<dbReference type="InterPro" id="IPR029041">
    <property type="entry name" value="FAD-linked_oxidoreductase-like"/>
</dbReference>
<dbReference type="GO" id="GO:0035999">
    <property type="term" value="P:tetrahydrofolate interconversion"/>
    <property type="evidence" value="ECO:0007669"/>
    <property type="project" value="UniProtKB-UniPathway"/>
</dbReference>
<dbReference type="PANTHER" id="PTHR45754">
    <property type="entry name" value="METHYLENETETRAHYDROFOLATE REDUCTASE"/>
    <property type="match status" value="1"/>
</dbReference>
<evidence type="ECO:0000256" key="6">
    <source>
        <dbReference type="ARBA" id="ARBA00023002"/>
    </source>
</evidence>
<comment type="cofactor">
    <cofactor evidence="1 8">
        <name>FAD</name>
        <dbReference type="ChEBI" id="CHEBI:57692"/>
    </cofactor>
</comment>
<evidence type="ECO:0000256" key="8">
    <source>
        <dbReference type="RuleBase" id="RU003862"/>
    </source>
</evidence>
<dbReference type="PANTHER" id="PTHR45754:SF3">
    <property type="entry name" value="METHYLENETETRAHYDROFOLATE REDUCTASE (NADPH)"/>
    <property type="match status" value="1"/>
</dbReference>
<dbReference type="Pfam" id="PF12225">
    <property type="entry name" value="DUF5981"/>
    <property type="match status" value="1"/>
</dbReference>
<comment type="similarity">
    <text evidence="3 8">Belongs to the methylenetetrahydrofolate reductase family.</text>
</comment>
<evidence type="ECO:0000313" key="10">
    <source>
        <dbReference type="EMBL" id="AHF23971.1"/>
    </source>
</evidence>
<comment type="pathway">
    <text evidence="2 8">One-carbon metabolism; tetrahydrofolate interconversion.</text>
</comment>
<dbReference type="Gene3D" id="3.20.20.220">
    <property type="match status" value="1"/>
</dbReference>
<dbReference type="AlphaFoldDB" id="W0FH04"/>
<evidence type="ECO:0000256" key="4">
    <source>
        <dbReference type="ARBA" id="ARBA00022630"/>
    </source>
</evidence>
<evidence type="ECO:0000256" key="7">
    <source>
        <dbReference type="ARBA" id="ARBA00048628"/>
    </source>
</evidence>
<dbReference type="GO" id="GO:0009086">
    <property type="term" value="P:methionine biosynthetic process"/>
    <property type="evidence" value="ECO:0007669"/>
    <property type="project" value="TreeGrafter"/>
</dbReference>
<dbReference type="EMBL" id="KC246780">
    <property type="protein sequence ID" value="AHF23971.1"/>
    <property type="molecule type" value="Genomic_DNA"/>
</dbReference>
<dbReference type="InterPro" id="IPR022026">
    <property type="entry name" value="DUF5981"/>
</dbReference>